<dbReference type="InterPro" id="IPR013149">
    <property type="entry name" value="ADH-like_C"/>
</dbReference>
<proteinExistence type="predicted"/>
<keyword evidence="1" id="KW-0560">Oxidoreductase</keyword>
<dbReference type="Gene3D" id="3.90.180.10">
    <property type="entry name" value="Medium-chain alcohol dehydrogenases, catalytic domain"/>
    <property type="match status" value="1"/>
</dbReference>
<evidence type="ECO:0000313" key="5">
    <source>
        <dbReference type="Proteomes" id="UP000034565"/>
    </source>
</evidence>
<reference evidence="4 5" key="1">
    <citation type="journal article" date="2015" name="Nature">
        <title>rRNA introns, odd ribosomes, and small enigmatic genomes across a large radiation of phyla.</title>
        <authorList>
            <person name="Brown C.T."/>
            <person name="Hug L.A."/>
            <person name="Thomas B.C."/>
            <person name="Sharon I."/>
            <person name="Castelle C.J."/>
            <person name="Singh A."/>
            <person name="Wilkins M.J."/>
            <person name="Williams K.H."/>
            <person name="Banfield J.F."/>
        </authorList>
    </citation>
    <scope>NUCLEOTIDE SEQUENCE [LARGE SCALE GENOMIC DNA]</scope>
</reference>
<dbReference type="Pfam" id="PF00107">
    <property type="entry name" value="ADH_zinc_N"/>
    <property type="match status" value="1"/>
</dbReference>
<comment type="caution">
    <text evidence="4">The sequence shown here is derived from an EMBL/GenBank/DDBJ whole genome shotgun (WGS) entry which is preliminary data.</text>
</comment>
<evidence type="ECO:0000259" key="3">
    <source>
        <dbReference type="Pfam" id="PF08240"/>
    </source>
</evidence>
<evidence type="ECO:0000256" key="1">
    <source>
        <dbReference type="ARBA" id="ARBA00023002"/>
    </source>
</evidence>
<dbReference type="EMBL" id="LCOA01000001">
    <property type="protein sequence ID" value="KKU70349.1"/>
    <property type="molecule type" value="Genomic_DNA"/>
</dbReference>
<dbReference type="Gene3D" id="3.40.50.720">
    <property type="entry name" value="NAD(P)-binding Rossmann-like Domain"/>
    <property type="match status" value="1"/>
</dbReference>
<organism evidence="4 5">
    <name type="scientific">Candidatus Amesbacteria bacterium GW2011_GWA1_47_20</name>
    <dbReference type="NCBI Taxonomy" id="1618354"/>
    <lineage>
        <taxon>Bacteria</taxon>
        <taxon>Candidatus Amesiibacteriota</taxon>
    </lineage>
</organism>
<dbReference type="Proteomes" id="UP000034565">
    <property type="component" value="Unassembled WGS sequence"/>
</dbReference>
<dbReference type="PANTHER" id="PTHR43401:SF2">
    <property type="entry name" value="L-THREONINE 3-DEHYDROGENASE"/>
    <property type="match status" value="1"/>
</dbReference>
<dbReference type="SUPFAM" id="SSF51735">
    <property type="entry name" value="NAD(P)-binding Rossmann-fold domains"/>
    <property type="match status" value="1"/>
</dbReference>
<protein>
    <submittedName>
        <fullName evidence="4">Theronine dehydrogenase-like protein Zn-dependent dehydrogenase</fullName>
    </submittedName>
</protein>
<dbReference type="GO" id="GO:0016491">
    <property type="term" value="F:oxidoreductase activity"/>
    <property type="evidence" value="ECO:0007669"/>
    <property type="project" value="UniProtKB-KW"/>
</dbReference>
<dbReference type="PANTHER" id="PTHR43401">
    <property type="entry name" value="L-THREONINE 3-DEHYDROGENASE"/>
    <property type="match status" value="1"/>
</dbReference>
<evidence type="ECO:0000313" key="4">
    <source>
        <dbReference type="EMBL" id="KKU70349.1"/>
    </source>
</evidence>
<dbReference type="SUPFAM" id="SSF50129">
    <property type="entry name" value="GroES-like"/>
    <property type="match status" value="1"/>
</dbReference>
<dbReference type="InterPro" id="IPR050129">
    <property type="entry name" value="Zn_alcohol_dh"/>
</dbReference>
<accession>A0A0G1SLH3</accession>
<feature type="domain" description="Alcohol dehydrogenase-like C-terminal" evidence="2">
    <location>
        <begin position="182"/>
        <end position="314"/>
    </location>
</feature>
<dbReference type="Pfam" id="PF08240">
    <property type="entry name" value="ADH_N"/>
    <property type="match status" value="1"/>
</dbReference>
<sequence length="353" mass="38251">MNAVIHRGPNNYQYVTDYPTPVAKKGEILLKVHTCGFCGTDYKIFTNGHRVVKPPRITGHEIMGSISAIGSGTKTDLKVGDRVVVVTTVGCTICEYCQAGRANMCYQVTKEGHSIGYYTDGGFAEYCLIPLEAVLQKVLIKIPSHVTDIEAAVCEPLSCVINGQDKLNISPRDTVVIIGCGPIGNLHALLAQSKGVRKIIMLDLLESKIHLSRKVLPNAVFINSSKTDPKSKIFKLTKGNGTSVVIVAAPDTAAQQLSVEVAAILGRVSFFAGLPKGTDGGYIPTNLVHYNELEIYGSYASNRSQFIEALKLISNRRINLKGLITHTLLLKDISKAIKLFQAGKTLKTVIRIS</sequence>
<evidence type="ECO:0000259" key="2">
    <source>
        <dbReference type="Pfam" id="PF00107"/>
    </source>
</evidence>
<dbReference type="AlphaFoldDB" id="A0A0G1SLH3"/>
<dbReference type="InterPro" id="IPR013154">
    <property type="entry name" value="ADH-like_N"/>
</dbReference>
<feature type="domain" description="Alcohol dehydrogenase-like N-terminal" evidence="3">
    <location>
        <begin position="25"/>
        <end position="136"/>
    </location>
</feature>
<dbReference type="InterPro" id="IPR011032">
    <property type="entry name" value="GroES-like_sf"/>
</dbReference>
<gene>
    <name evidence="4" type="ORF">UX92_C0001G0017</name>
</gene>
<name>A0A0G1SLH3_9BACT</name>
<dbReference type="InterPro" id="IPR036291">
    <property type="entry name" value="NAD(P)-bd_dom_sf"/>
</dbReference>